<dbReference type="AlphaFoldDB" id="A0A8A4DYK5"/>
<organism evidence="1">
    <name type="scientific">Burkholderia pseudomallei</name>
    <name type="common">Pseudomonas pseudomallei</name>
    <dbReference type="NCBI Taxonomy" id="28450"/>
    <lineage>
        <taxon>Bacteria</taxon>
        <taxon>Pseudomonadati</taxon>
        <taxon>Pseudomonadota</taxon>
        <taxon>Betaproteobacteria</taxon>
        <taxon>Burkholderiales</taxon>
        <taxon>Burkholderiaceae</taxon>
        <taxon>Burkholderia</taxon>
        <taxon>pseudomallei group</taxon>
    </lineage>
</organism>
<protein>
    <submittedName>
        <fullName evidence="1">Uncharacterized protein</fullName>
    </submittedName>
</protein>
<dbReference type="EMBL" id="CP071754">
    <property type="protein sequence ID" value="QTB60130.1"/>
    <property type="molecule type" value="Genomic_DNA"/>
</dbReference>
<accession>A0A8A4DYK5</accession>
<dbReference type="RefSeq" id="WP_207416680.1">
    <property type="nucleotide sequence ID" value="NZ_CP071755.2"/>
</dbReference>
<reference evidence="1" key="1">
    <citation type="submission" date="2021-03" db="EMBL/GenBank/DDBJ databases">
        <title>Complete genome of Burkholderia pseudomallei_VBP364.</title>
        <authorList>
            <person name="Balaji V."/>
            <person name="Yamuna B."/>
            <person name="Monisha P."/>
        </authorList>
    </citation>
    <scope>NUCLEOTIDE SEQUENCE</scope>
    <source>
        <strain evidence="1">VBP364</strain>
    </source>
</reference>
<name>A0A8A4DYK5_BURPE</name>
<proteinExistence type="predicted"/>
<sequence>MQVIENTTYSDGSGWLASVRVQGGLYVCNYVANKLTVQLGPYKHPPHRPRWHIQHVTKWAEQQVAALTPEWLELHRAMYA</sequence>
<evidence type="ECO:0000313" key="1">
    <source>
        <dbReference type="EMBL" id="QTB60130.1"/>
    </source>
</evidence>
<gene>
    <name evidence="1" type="ORF">J3D99_19295</name>
</gene>